<proteinExistence type="inferred from homology"/>
<reference evidence="5" key="1">
    <citation type="submission" date="2018-06" db="EMBL/GenBank/DDBJ databases">
        <authorList>
            <person name="Zhirakovskaya E."/>
        </authorList>
    </citation>
    <scope>NUCLEOTIDE SEQUENCE</scope>
</reference>
<name>A0A3B0TDW5_9ZZZZ</name>
<dbReference type="PANTHER" id="PTHR43320">
    <property type="entry name" value="SUGAR KINASE"/>
    <property type="match status" value="1"/>
</dbReference>
<dbReference type="InterPro" id="IPR052700">
    <property type="entry name" value="Carb_kinase_PfkB-like"/>
</dbReference>
<evidence type="ECO:0000313" key="5">
    <source>
        <dbReference type="EMBL" id="VAW10349.1"/>
    </source>
</evidence>
<dbReference type="EC" id="2.7.1.4" evidence="5"/>
<evidence type="ECO:0000256" key="3">
    <source>
        <dbReference type="ARBA" id="ARBA00022777"/>
    </source>
</evidence>
<dbReference type="CDD" id="cd01168">
    <property type="entry name" value="adenosine_kinase"/>
    <property type="match status" value="1"/>
</dbReference>
<comment type="similarity">
    <text evidence="1">Belongs to the carbohydrate kinase PfkB family.</text>
</comment>
<protein>
    <submittedName>
        <fullName evidence="5">Fructokinase</fullName>
        <ecNumber evidence="5">2.7.1.4</ecNumber>
    </submittedName>
</protein>
<dbReference type="AlphaFoldDB" id="A0A3B0TDW5"/>
<evidence type="ECO:0000256" key="2">
    <source>
        <dbReference type="ARBA" id="ARBA00022679"/>
    </source>
</evidence>
<accession>A0A3B0TDW5</accession>
<keyword evidence="2 5" id="KW-0808">Transferase</keyword>
<dbReference type="InterPro" id="IPR011611">
    <property type="entry name" value="PfkB_dom"/>
</dbReference>
<dbReference type="InterPro" id="IPR029056">
    <property type="entry name" value="Ribokinase-like"/>
</dbReference>
<evidence type="ECO:0000259" key="4">
    <source>
        <dbReference type="Pfam" id="PF00294"/>
    </source>
</evidence>
<dbReference type="PANTHER" id="PTHR43320:SF3">
    <property type="entry name" value="CARBOHYDRATE KINASE PFKB DOMAIN-CONTAINING PROTEIN"/>
    <property type="match status" value="1"/>
</dbReference>
<feature type="domain" description="Carbohydrate kinase PfkB" evidence="4">
    <location>
        <begin position="56"/>
        <end position="317"/>
    </location>
</feature>
<dbReference type="GO" id="GO:0008865">
    <property type="term" value="F:fructokinase activity"/>
    <property type="evidence" value="ECO:0007669"/>
    <property type="project" value="UniProtKB-EC"/>
</dbReference>
<dbReference type="EMBL" id="UOEM01000010">
    <property type="protein sequence ID" value="VAW10349.1"/>
    <property type="molecule type" value="Genomic_DNA"/>
</dbReference>
<keyword evidence="3 5" id="KW-0418">Kinase</keyword>
<gene>
    <name evidence="5" type="ORF">MNBD_ALPHA09-2197</name>
</gene>
<dbReference type="Pfam" id="PF00294">
    <property type="entry name" value="PfkB"/>
    <property type="match status" value="1"/>
</dbReference>
<evidence type="ECO:0000256" key="1">
    <source>
        <dbReference type="ARBA" id="ARBA00010688"/>
    </source>
</evidence>
<dbReference type="Gene3D" id="3.40.1190.20">
    <property type="match status" value="1"/>
</dbReference>
<organism evidence="5">
    <name type="scientific">hydrothermal vent metagenome</name>
    <dbReference type="NCBI Taxonomy" id="652676"/>
    <lineage>
        <taxon>unclassified sequences</taxon>
        <taxon>metagenomes</taxon>
        <taxon>ecological metagenomes</taxon>
    </lineage>
</organism>
<dbReference type="SUPFAM" id="SSF53613">
    <property type="entry name" value="Ribokinase-like"/>
    <property type="match status" value="1"/>
</dbReference>
<sequence length="331" mass="34937">MTDATHDLLGIGNAIVDVIAQADDAFLEANDIIKGSMRLIDTAEAERLYGQMGPGREISGGSVANTTVGIGSFGGRSVYIGKVRDDQLGEIFRHDITAQGVSFTNASATEGPLTARSLILVTPDGERSMNTYLGACVNLTPDDVDPAVVAGASISFLEGYLMDSSSARDAFNKTAEAAHDAGRRIAMTLSDTFCVDRHRHAFRRFTRDNADILLANEDELKSLYEVDHIDAALEMARAEVEVVAVTRSEHGSVVTAAAETHIVEAAPVDRIVDLTGAGDLYAAGFLYGLARNMELAKCGHLGALAAGEVIAHYGARPETSLKGLAEAAGLL</sequence>
<dbReference type="Gene3D" id="3.30.1110.10">
    <property type="match status" value="1"/>
</dbReference>